<dbReference type="GeneID" id="99986493"/>
<protein>
    <recommendedName>
        <fullName evidence="3">3-oxoacyl-ACP synthase</fullName>
    </recommendedName>
</protein>
<accession>A0A1I0P7A6</accession>
<reference evidence="2" key="1">
    <citation type="submission" date="2016-10" db="EMBL/GenBank/DDBJ databases">
        <authorList>
            <person name="Varghese N."/>
            <person name="Submissions S."/>
        </authorList>
    </citation>
    <scope>NUCLEOTIDE SEQUENCE [LARGE SCALE GENOMIC DNA]</scope>
    <source>
        <strain evidence="2">CGMCC 1.12402</strain>
    </source>
</reference>
<dbReference type="EMBL" id="FOIR01000001">
    <property type="protein sequence ID" value="SEW10078.1"/>
    <property type="molecule type" value="Genomic_DNA"/>
</dbReference>
<dbReference type="AlphaFoldDB" id="A0A1I0P7A6"/>
<gene>
    <name evidence="1" type="ORF">SAMN05216290_1773</name>
</gene>
<organism evidence="1 2">
    <name type="scientific">Roseivirga pacifica</name>
    <dbReference type="NCBI Taxonomy" id="1267423"/>
    <lineage>
        <taxon>Bacteria</taxon>
        <taxon>Pseudomonadati</taxon>
        <taxon>Bacteroidota</taxon>
        <taxon>Cytophagia</taxon>
        <taxon>Cytophagales</taxon>
        <taxon>Roseivirgaceae</taxon>
        <taxon>Roseivirga</taxon>
    </lineage>
</organism>
<evidence type="ECO:0000313" key="2">
    <source>
        <dbReference type="Proteomes" id="UP000199437"/>
    </source>
</evidence>
<name>A0A1I0P7A6_9BACT</name>
<dbReference type="STRING" id="1267423.SAMN05216290_1773"/>
<dbReference type="RefSeq" id="WP_090258134.1">
    <property type="nucleotide sequence ID" value="NZ_FOIR01000001.1"/>
</dbReference>
<dbReference type="OrthoDB" id="667380at2"/>
<keyword evidence="2" id="KW-1185">Reference proteome</keyword>
<dbReference type="Proteomes" id="UP000199437">
    <property type="component" value="Unassembled WGS sequence"/>
</dbReference>
<proteinExistence type="predicted"/>
<sequence>MKQALSIQLKQQILTVCHEKVAAQIAQLEAELKSLGESAASDTKSSMGDKYETSREMINLEKGKIAGQLANATKMRSILKGIDAGKALSTCEMGALVQTNQGFYLLAAAIGQVAVEGVNCFVISPGSPIGQQLMGKAAGDTFKLGPREIELVGVV</sequence>
<evidence type="ECO:0000313" key="1">
    <source>
        <dbReference type="EMBL" id="SEW10078.1"/>
    </source>
</evidence>
<evidence type="ECO:0008006" key="3">
    <source>
        <dbReference type="Google" id="ProtNLM"/>
    </source>
</evidence>